<dbReference type="AlphaFoldDB" id="A0A010RVZ3"/>
<organism evidence="2 3">
    <name type="scientific">Colletotrichum fioriniae PJ7</name>
    <dbReference type="NCBI Taxonomy" id="1445577"/>
    <lineage>
        <taxon>Eukaryota</taxon>
        <taxon>Fungi</taxon>
        <taxon>Dikarya</taxon>
        <taxon>Ascomycota</taxon>
        <taxon>Pezizomycotina</taxon>
        <taxon>Sordariomycetes</taxon>
        <taxon>Hypocreomycetidae</taxon>
        <taxon>Glomerellales</taxon>
        <taxon>Glomerellaceae</taxon>
        <taxon>Colletotrichum</taxon>
        <taxon>Colletotrichum acutatum species complex</taxon>
    </lineage>
</organism>
<dbReference type="KEGG" id="cfj:CFIO01_13631"/>
<dbReference type="EMBL" id="JARH01000147">
    <property type="protein sequence ID" value="EXF84741.1"/>
    <property type="molecule type" value="Genomic_DNA"/>
</dbReference>
<feature type="chain" id="PRO_5001457504" description="Fungal calcium binding protein domain-containing protein" evidence="1">
    <location>
        <begin position="18"/>
        <end position="140"/>
    </location>
</feature>
<dbReference type="HOGENOM" id="CLU_1835000_0_0_1"/>
<proteinExistence type="predicted"/>
<evidence type="ECO:0000256" key="1">
    <source>
        <dbReference type="SAM" id="SignalP"/>
    </source>
</evidence>
<dbReference type="eggNOG" id="ENOG502RQ91">
    <property type="taxonomic scope" value="Eukaryota"/>
</dbReference>
<comment type="caution">
    <text evidence="2">The sequence shown here is derived from an EMBL/GenBank/DDBJ whole genome shotgun (WGS) entry which is preliminary data.</text>
</comment>
<name>A0A010RVZ3_9PEZI</name>
<protein>
    <recommendedName>
        <fullName evidence="4">Fungal calcium binding protein domain-containing protein</fullName>
    </recommendedName>
</protein>
<dbReference type="OrthoDB" id="5212124at2759"/>
<dbReference type="Proteomes" id="UP000020467">
    <property type="component" value="Unassembled WGS sequence"/>
</dbReference>
<gene>
    <name evidence="2" type="ORF">CFIO01_13631</name>
</gene>
<evidence type="ECO:0008006" key="4">
    <source>
        <dbReference type="Google" id="ProtNLM"/>
    </source>
</evidence>
<keyword evidence="1" id="KW-0732">Signal</keyword>
<reference evidence="2 3" key="1">
    <citation type="submission" date="2014-02" db="EMBL/GenBank/DDBJ databases">
        <title>The genome sequence of Colletotrichum fioriniae PJ7.</title>
        <authorList>
            <person name="Baroncelli R."/>
            <person name="Thon M.R."/>
        </authorList>
    </citation>
    <scope>NUCLEOTIDE SEQUENCE [LARGE SCALE GENOMIC DNA]</scope>
    <source>
        <strain evidence="2 3">PJ7</strain>
    </source>
</reference>
<feature type="signal peptide" evidence="1">
    <location>
        <begin position="1"/>
        <end position="17"/>
    </location>
</feature>
<accession>A0A010RVZ3</accession>
<evidence type="ECO:0000313" key="3">
    <source>
        <dbReference type="Proteomes" id="UP000020467"/>
    </source>
</evidence>
<sequence>MHASAILVTLLAATGMAAPSPATTNEGASQFIARQDPRLKQAQDRLQGARTASMEAIETGGGKGRRLGQMNCGRLCSQCQTGAVTAAVGEIAVCGVAAIGLAAVSGPLGVFLDVVGFAGCEAAAIGELNKAEAECQTLVG</sequence>
<keyword evidence="3" id="KW-1185">Reference proteome</keyword>
<evidence type="ECO:0000313" key="2">
    <source>
        <dbReference type="EMBL" id="EXF84741.1"/>
    </source>
</evidence>